<reference evidence="1" key="2">
    <citation type="submission" date="2016-05" db="EMBL/GenBank/DDBJ databases">
        <authorList>
            <person name="Lavstsen T."/>
            <person name="Jespersen J.S."/>
        </authorList>
    </citation>
    <scope>NUCLEOTIDE SEQUENCE [LARGE SCALE GENOMIC DNA]</scope>
</reference>
<evidence type="ECO:0000313" key="4">
    <source>
        <dbReference type="Proteomes" id="UP000078560"/>
    </source>
</evidence>
<dbReference type="Proteomes" id="UP000078560">
    <property type="component" value="Unassembled WGS sequence"/>
</dbReference>
<reference evidence="3 4" key="1">
    <citation type="submission" date="2016-05" db="EMBL/GenBank/DDBJ databases">
        <authorList>
            <person name="Naeem Raeece"/>
        </authorList>
    </citation>
    <scope>NUCLEOTIDE SEQUENCE [LARGE SCALE GENOMIC DNA]</scope>
</reference>
<proteinExistence type="predicted"/>
<dbReference type="Proteomes" id="UP000078546">
    <property type="component" value="Unassembled WGS sequence"/>
</dbReference>
<sequence length="123" mass="14116">MQTLTWTEYVQLHLLLKSLFIFQSVISFFTKDGQFNLETIVPTKEIETFCDFAGDTIIDDKDAFIQRCSCNGKTINDQDFCNELTGYIQAYNDNVSLKDLCPQEQRALSTFTLPQEDEYIGSS</sequence>
<dbReference type="EMBL" id="FLQU01001928">
    <property type="protein sequence ID" value="SBS95029.1"/>
    <property type="molecule type" value="Genomic_DNA"/>
</dbReference>
<dbReference type="AlphaFoldDB" id="A0A1A8WUM3"/>
<organism evidence="1 4">
    <name type="scientific">Plasmodium ovale curtisi</name>
    <dbReference type="NCBI Taxonomy" id="864141"/>
    <lineage>
        <taxon>Eukaryota</taxon>
        <taxon>Sar</taxon>
        <taxon>Alveolata</taxon>
        <taxon>Apicomplexa</taxon>
        <taxon>Aconoidasida</taxon>
        <taxon>Haemosporida</taxon>
        <taxon>Plasmodiidae</taxon>
        <taxon>Plasmodium</taxon>
        <taxon>Plasmodium (Plasmodium)</taxon>
    </lineage>
</organism>
<evidence type="ECO:0000313" key="1">
    <source>
        <dbReference type="EMBL" id="SBS95029.1"/>
    </source>
</evidence>
<dbReference type="EMBL" id="FLQV01002581">
    <property type="protein sequence ID" value="SBT01567.1"/>
    <property type="molecule type" value="Genomic_DNA"/>
</dbReference>
<protein>
    <submittedName>
        <fullName evidence="1">Uncharacterized protein</fullName>
    </submittedName>
</protein>
<accession>A0A1A8WUM3</accession>
<evidence type="ECO:0000313" key="3">
    <source>
        <dbReference type="Proteomes" id="UP000078546"/>
    </source>
</evidence>
<name>A0A1A8WUM3_PLAOA</name>
<evidence type="ECO:0000313" key="2">
    <source>
        <dbReference type="EMBL" id="SBT01567.1"/>
    </source>
</evidence>
<gene>
    <name evidence="2" type="ORF">POVCU1_067860</name>
    <name evidence="1" type="ORF">POVCU2_0092540</name>
</gene>